<protein>
    <submittedName>
        <fullName evidence="1">Uncharacterized protein</fullName>
    </submittedName>
</protein>
<evidence type="ECO:0000313" key="2">
    <source>
        <dbReference type="Proteomes" id="UP000094112"/>
    </source>
</evidence>
<dbReference type="Proteomes" id="UP000094112">
    <property type="component" value="Unassembled WGS sequence"/>
</dbReference>
<feature type="non-terminal residue" evidence="1">
    <location>
        <position position="81"/>
    </location>
</feature>
<dbReference type="OrthoDB" id="5277092at2759"/>
<reference evidence="1 2" key="1">
    <citation type="journal article" date="2016" name="Proc. Natl. Acad. Sci. U.S.A.">
        <title>Comparative genomics of biotechnologically important yeasts.</title>
        <authorList>
            <person name="Riley R."/>
            <person name="Haridas S."/>
            <person name="Wolfe K.H."/>
            <person name="Lopes M.R."/>
            <person name="Hittinger C.T."/>
            <person name="Goeker M."/>
            <person name="Salamov A.A."/>
            <person name="Wisecaver J.H."/>
            <person name="Long T.M."/>
            <person name="Calvey C.H."/>
            <person name="Aerts A.L."/>
            <person name="Barry K.W."/>
            <person name="Choi C."/>
            <person name="Clum A."/>
            <person name="Coughlan A.Y."/>
            <person name="Deshpande S."/>
            <person name="Douglass A.P."/>
            <person name="Hanson S.J."/>
            <person name="Klenk H.-P."/>
            <person name="LaButti K.M."/>
            <person name="Lapidus A."/>
            <person name="Lindquist E.A."/>
            <person name="Lipzen A.M."/>
            <person name="Meier-Kolthoff J.P."/>
            <person name="Ohm R.A."/>
            <person name="Otillar R.P."/>
            <person name="Pangilinan J.L."/>
            <person name="Peng Y."/>
            <person name="Rokas A."/>
            <person name="Rosa C.A."/>
            <person name="Scheuner C."/>
            <person name="Sibirny A.A."/>
            <person name="Slot J.C."/>
            <person name="Stielow J.B."/>
            <person name="Sun H."/>
            <person name="Kurtzman C.P."/>
            <person name="Blackwell M."/>
            <person name="Grigoriev I.V."/>
            <person name="Jeffries T.W."/>
        </authorList>
    </citation>
    <scope>NUCLEOTIDE SEQUENCE [LARGE SCALE GENOMIC DNA]</scope>
    <source>
        <strain evidence="2">ATCC 58044 / CBS 1984 / NCYC 433 / NRRL Y-366-8</strain>
    </source>
</reference>
<feature type="non-terminal residue" evidence="1">
    <location>
        <position position="1"/>
    </location>
</feature>
<name>A0A1E3P9E4_WICAA</name>
<evidence type="ECO:0000313" key="1">
    <source>
        <dbReference type="EMBL" id="ODQ62011.1"/>
    </source>
</evidence>
<sequence>KDQLKTKIDGFVSQSPQSLYLIDGEKGTKRSVICRQNENGGQTCLNIEVDGVSLFKQMQGFNYFCSLPAEIDATHFECRKI</sequence>
<dbReference type="AlphaFoldDB" id="A0A1E3P9E4"/>
<dbReference type="RefSeq" id="XP_019041218.1">
    <property type="nucleotide sequence ID" value="XM_019180690.1"/>
</dbReference>
<keyword evidence="2" id="KW-1185">Reference proteome</keyword>
<dbReference type="EMBL" id="KV454208">
    <property type="protein sequence ID" value="ODQ62011.1"/>
    <property type="molecule type" value="Genomic_DNA"/>
</dbReference>
<proteinExistence type="predicted"/>
<dbReference type="GeneID" id="30197936"/>
<organism evidence="1 2">
    <name type="scientific">Wickerhamomyces anomalus (strain ATCC 58044 / CBS 1984 / NCYC 433 / NRRL Y-366-8)</name>
    <name type="common">Yeast</name>
    <name type="synonym">Hansenula anomala</name>
    <dbReference type="NCBI Taxonomy" id="683960"/>
    <lineage>
        <taxon>Eukaryota</taxon>
        <taxon>Fungi</taxon>
        <taxon>Dikarya</taxon>
        <taxon>Ascomycota</taxon>
        <taxon>Saccharomycotina</taxon>
        <taxon>Saccharomycetes</taxon>
        <taxon>Phaffomycetales</taxon>
        <taxon>Wickerhamomycetaceae</taxon>
        <taxon>Wickerhamomyces</taxon>
    </lineage>
</organism>
<gene>
    <name evidence="1" type="ORF">WICANDRAFT_16381</name>
</gene>
<accession>A0A1E3P9E4</accession>